<dbReference type="Pfam" id="PF12833">
    <property type="entry name" value="HTH_18"/>
    <property type="match status" value="1"/>
</dbReference>
<keyword evidence="4" id="KW-0472">Membrane</keyword>
<evidence type="ECO:0000256" key="2">
    <source>
        <dbReference type="ARBA" id="ARBA00023125"/>
    </source>
</evidence>
<evidence type="ECO:0000256" key="4">
    <source>
        <dbReference type="SAM" id="Phobius"/>
    </source>
</evidence>
<evidence type="ECO:0000256" key="1">
    <source>
        <dbReference type="ARBA" id="ARBA00023015"/>
    </source>
</evidence>
<sequence length="357" mass="40694">MNTGQQLLFLTSALGAANGLLLSIYLFISRKRKSMPAVFLGLLLLAMSLRVAKSVVVYFNPQLPPIYKQLGLSACFFIGPSLLFFIRSSIESHLNPRPSWKWHWGTLAAIVLIGGIRLPYQVYPQLWNGIIIQLIYLQWGLYTAVAGYLLWKDYQLPIIPSKSLKATRQFRLLVFLAAACIFTLYVLAMRVCSIYISGALTFSFFLYLSFLFYLQNNQLESILQVQTAIITERTKKKIPDNEAQVWIEKLEKALQEKELYKNPHLKLSDLAQKINISAHQLSQLLNDNMGKSFSAYMNEYRIHAACRLITTHSHLTLEAIGYEVGYNSKSTFYAAFKKVKDTTPAFYKENQGKTTNT</sequence>
<reference evidence="6" key="1">
    <citation type="journal article" date="2014" name="Int. J. Syst. Evol. Microbiol.">
        <title>Complete genome sequence of Corynebacterium casei LMG S-19264T (=DSM 44701T), isolated from a smear-ripened cheese.</title>
        <authorList>
            <consortium name="US DOE Joint Genome Institute (JGI-PGF)"/>
            <person name="Walter F."/>
            <person name="Albersmeier A."/>
            <person name="Kalinowski J."/>
            <person name="Ruckert C."/>
        </authorList>
    </citation>
    <scope>NUCLEOTIDE SEQUENCE</scope>
    <source>
        <strain evidence="6">CGMCC 1.15290</strain>
    </source>
</reference>
<dbReference type="GO" id="GO:0043565">
    <property type="term" value="F:sequence-specific DNA binding"/>
    <property type="evidence" value="ECO:0007669"/>
    <property type="project" value="InterPro"/>
</dbReference>
<dbReference type="GO" id="GO:0003700">
    <property type="term" value="F:DNA-binding transcription factor activity"/>
    <property type="evidence" value="ECO:0007669"/>
    <property type="project" value="InterPro"/>
</dbReference>
<feature type="domain" description="HTH araC/xylS-type" evidence="5">
    <location>
        <begin position="248"/>
        <end position="350"/>
    </location>
</feature>
<dbReference type="EMBL" id="BMIB01000003">
    <property type="protein sequence ID" value="GGH68914.1"/>
    <property type="molecule type" value="Genomic_DNA"/>
</dbReference>
<dbReference type="Gene3D" id="1.10.10.60">
    <property type="entry name" value="Homeodomain-like"/>
    <property type="match status" value="2"/>
</dbReference>
<evidence type="ECO:0000259" key="5">
    <source>
        <dbReference type="PROSITE" id="PS01124"/>
    </source>
</evidence>
<dbReference type="PROSITE" id="PS01124">
    <property type="entry name" value="HTH_ARAC_FAMILY_2"/>
    <property type="match status" value="1"/>
</dbReference>
<dbReference type="InterPro" id="IPR018060">
    <property type="entry name" value="HTH_AraC"/>
</dbReference>
<dbReference type="PANTHER" id="PTHR43280">
    <property type="entry name" value="ARAC-FAMILY TRANSCRIPTIONAL REGULATOR"/>
    <property type="match status" value="1"/>
</dbReference>
<keyword evidence="2" id="KW-0238">DNA-binding</keyword>
<feature type="transmembrane region" description="Helical" evidence="4">
    <location>
        <begin position="126"/>
        <end position="151"/>
    </location>
</feature>
<keyword evidence="1" id="KW-0805">Transcription regulation</keyword>
<comment type="caution">
    <text evidence="6">The sequence shown here is derived from an EMBL/GenBank/DDBJ whole genome shotgun (WGS) entry which is preliminary data.</text>
</comment>
<gene>
    <name evidence="6" type="ORF">GCM10011379_25690</name>
</gene>
<dbReference type="AlphaFoldDB" id="A0A917MWG4"/>
<reference evidence="6" key="2">
    <citation type="submission" date="2020-09" db="EMBL/GenBank/DDBJ databases">
        <authorList>
            <person name="Sun Q."/>
            <person name="Zhou Y."/>
        </authorList>
    </citation>
    <scope>NUCLEOTIDE SEQUENCE</scope>
    <source>
        <strain evidence="6">CGMCC 1.15290</strain>
    </source>
</reference>
<feature type="transmembrane region" description="Helical" evidence="4">
    <location>
        <begin position="194"/>
        <end position="214"/>
    </location>
</feature>
<organism evidence="6 7">
    <name type="scientific">Filimonas zeae</name>
    <dbReference type="NCBI Taxonomy" id="1737353"/>
    <lineage>
        <taxon>Bacteria</taxon>
        <taxon>Pseudomonadati</taxon>
        <taxon>Bacteroidota</taxon>
        <taxon>Chitinophagia</taxon>
        <taxon>Chitinophagales</taxon>
        <taxon>Chitinophagaceae</taxon>
        <taxon>Filimonas</taxon>
    </lineage>
</organism>
<protein>
    <recommendedName>
        <fullName evidence="5">HTH araC/xylS-type domain-containing protein</fullName>
    </recommendedName>
</protein>
<feature type="transmembrane region" description="Helical" evidence="4">
    <location>
        <begin position="71"/>
        <end position="90"/>
    </location>
</feature>
<feature type="transmembrane region" description="Helical" evidence="4">
    <location>
        <begin position="102"/>
        <end position="120"/>
    </location>
</feature>
<dbReference type="SUPFAM" id="SSF46689">
    <property type="entry name" value="Homeodomain-like"/>
    <property type="match status" value="1"/>
</dbReference>
<dbReference type="Proteomes" id="UP000627292">
    <property type="component" value="Unassembled WGS sequence"/>
</dbReference>
<proteinExistence type="predicted"/>
<evidence type="ECO:0000313" key="6">
    <source>
        <dbReference type="EMBL" id="GGH68914.1"/>
    </source>
</evidence>
<keyword evidence="4" id="KW-0812">Transmembrane</keyword>
<dbReference type="RefSeq" id="WP_188952813.1">
    <property type="nucleotide sequence ID" value="NZ_BMIB01000003.1"/>
</dbReference>
<keyword evidence="7" id="KW-1185">Reference proteome</keyword>
<feature type="transmembrane region" description="Helical" evidence="4">
    <location>
        <begin position="6"/>
        <end position="28"/>
    </location>
</feature>
<dbReference type="InterPro" id="IPR018062">
    <property type="entry name" value="HTH_AraC-typ_CS"/>
</dbReference>
<feature type="transmembrane region" description="Helical" evidence="4">
    <location>
        <begin position="37"/>
        <end position="59"/>
    </location>
</feature>
<dbReference type="PANTHER" id="PTHR43280:SF29">
    <property type="entry name" value="ARAC-FAMILY TRANSCRIPTIONAL REGULATOR"/>
    <property type="match status" value="1"/>
</dbReference>
<dbReference type="PROSITE" id="PS00041">
    <property type="entry name" value="HTH_ARAC_FAMILY_1"/>
    <property type="match status" value="1"/>
</dbReference>
<evidence type="ECO:0000313" key="7">
    <source>
        <dbReference type="Proteomes" id="UP000627292"/>
    </source>
</evidence>
<dbReference type="SMART" id="SM00342">
    <property type="entry name" value="HTH_ARAC"/>
    <property type="match status" value="1"/>
</dbReference>
<keyword evidence="4" id="KW-1133">Transmembrane helix</keyword>
<dbReference type="InterPro" id="IPR009057">
    <property type="entry name" value="Homeodomain-like_sf"/>
</dbReference>
<evidence type="ECO:0000256" key="3">
    <source>
        <dbReference type="ARBA" id="ARBA00023163"/>
    </source>
</evidence>
<feature type="transmembrane region" description="Helical" evidence="4">
    <location>
        <begin position="172"/>
        <end position="188"/>
    </location>
</feature>
<name>A0A917MWG4_9BACT</name>
<keyword evidence="3" id="KW-0804">Transcription</keyword>
<accession>A0A917MWG4</accession>